<evidence type="ECO:0000313" key="2">
    <source>
        <dbReference type="Proteomes" id="UP000260644"/>
    </source>
</evidence>
<protein>
    <submittedName>
        <fullName evidence="1">DUF5007 domain-containing protein</fullName>
    </submittedName>
</protein>
<dbReference type="AlphaFoldDB" id="A0A3E1Y8T3"/>
<keyword evidence="2" id="KW-1185">Reference proteome</keyword>
<evidence type="ECO:0000313" key="1">
    <source>
        <dbReference type="EMBL" id="RFS21822.1"/>
    </source>
</evidence>
<sequence>MMKVMSRFQKYSFIGLLTTLVVALGACKKWLPEDLDYISPKAGFVQVLFNPTLGRTTVYSRVFNTDNSTTPLTFKIVNVRLRGTGEPTHDFEKTVPVWVWTRSYTGDEKSVAEIDAKRKLENHQVFEIREKSGDFILWNAADSTMLRQLPDPGYLFDVVVSNSGGTNTYKDLTLTPQWGIPYSPDDDVNPLTGKPMEEKIKGSSDTTKTQLKYIHPVVFNMLGDSTELPIKSDSVRVMFRKTGDGSSLTFKFLNKDSLLMNPANFNRTGPLDSLLHGFNVKATSTYIRYDVAYPIPVVNYPTRWTTGDGRQTKVEFAFDRKGFGGSIQRGYLDFSFAIYQKGDWEVIFFFASDTPRFRDE</sequence>
<dbReference type="Proteomes" id="UP000260644">
    <property type="component" value="Unassembled WGS sequence"/>
</dbReference>
<dbReference type="PROSITE" id="PS51257">
    <property type="entry name" value="PROKAR_LIPOPROTEIN"/>
    <property type="match status" value="1"/>
</dbReference>
<accession>A0A3E1Y8T3</accession>
<comment type="caution">
    <text evidence="1">The sequence shown here is derived from an EMBL/GenBank/DDBJ whole genome shotgun (WGS) entry which is preliminary data.</text>
</comment>
<organism evidence="1 2">
    <name type="scientific">Chitinophaga silvatica</name>
    <dbReference type="NCBI Taxonomy" id="2282649"/>
    <lineage>
        <taxon>Bacteria</taxon>
        <taxon>Pseudomonadati</taxon>
        <taxon>Bacteroidota</taxon>
        <taxon>Chitinophagia</taxon>
        <taxon>Chitinophagales</taxon>
        <taxon>Chitinophagaceae</taxon>
        <taxon>Chitinophaga</taxon>
    </lineage>
</organism>
<reference evidence="1 2" key="1">
    <citation type="submission" date="2018-07" db="EMBL/GenBank/DDBJ databases">
        <title>Chitinophaga K2CV101002-2 sp. nov., isolated from a monsoon evergreen broad-leaved forest soil.</title>
        <authorList>
            <person name="Lv Y."/>
        </authorList>
    </citation>
    <scope>NUCLEOTIDE SEQUENCE [LARGE SCALE GENOMIC DNA]</scope>
    <source>
        <strain evidence="1 2">GDMCC 1.1288</strain>
    </source>
</reference>
<proteinExistence type="predicted"/>
<dbReference type="EMBL" id="QPMM01000007">
    <property type="protein sequence ID" value="RFS21822.1"/>
    <property type="molecule type" value="Genomic_DNA"/>
</dbReference>
<gene>
    <name evidence="1" type="ORF">DVR12_14285</name>
</gene>
<dbReference type="Pfam" id="PF16398">
    <property type="entry name" value="DUF5007"/>
    <property type="match status" value="1"/>
</dbReference>
<name>A0A3E1Y8T3_9BACT</name>
<dbReference type="InterPro" id="IPR032173">
    <property type="entry name" value="DUF5007"/>
</dbReference>